<name>A0A0A9AK68_ARUDO</name>
<proteinExistence type="predicted"/>
<dbReference type="EMBL" id="GBRH01245826">
    <property type="protein sequence ID" value="JAD52069.1"/>
    <property type="molecule type" value="Transcribed_RNA"/>
</dbReference>
<reference evidence="2" key="2">
    <citation type="journal article" date="2015" name="Data Brief">
        <title>Shoot transcriptome of the giant reed, Arundo donax.</title>
        <authorList>
            <person name="Barrero R.A."/>
            <person name="Guerrero F.D."/>
            <person name="Moolhuijzen P."/>
            <person name="Goolsby J.A."/>
            <person name="Tidwell J."/>
            <person name="Bellgard S.E."/>
            <person name="Bellgard M.I."/>
        </authorList>
    </citation>
    <scope>NUCLEOTIDE SEQUENCE</scope>
    <source>
        <tissue evidence="2">Shoot tissue taken approximately 20 cm above the soil surface</tissue>
    </source>
</reference>
<dbReference type="AlphaFoldDB" id="A0A0A9AK68"/>
<organism evidence="2">
    <name type="scientific">Arundo donax</name>
    <name type="common">Giant reed</name>
    <name type="synonym">Donax arundinaceus</name>
    <dbReference type="NCBI Taxonomy" id="35708"/>
    <lineage>
        <taxon>Eukaryota</taxon>
        <taxon>Viridiplantae</taxon>
        <taxon>Streptophyta</taxon>
        <taxon>Embryophyta</taxon>
        <taxon>Tracheophyta</taxon>
        <taxon>Spermatophyta</taxon>
        <taxon>Magnoliopsida</taxon>
        <taxon>Liliopsida</taxon>
        <taxon>Poales</taxon>
        <taxon>Poaceae</taxon>
        <taxon>PACMAD clade</taxon>
        <taxon>Arundinoideae</taxon>
        <taxon>Arundineae</taxon>
        <taxon>Arundo</taxon>
    </lineage>
</organism>
<feature type="region of interest" description="Disordered" evidence="1">
    <location>
        <begin position="1"/>
        <end position="22"/>
    </location>
</feature>
<evidence type="ECO:0000256" key="1">
    <source>
        <dbReference type="SAM" id="MobiDB-lite"/>
    </source>
</evidence>
<protein>
    <submittedName>
        <fullName evidence="2">Uncharacterized protein</fullName>
    </submittedName>
</protein>
<sequence>MKSRTMRPLEKRPVALWKKVSP</sequence>
<accession>A0A0A9AK68</accession>
<evidence type="ECO:0000313" key="2">
    <source>
        <dbReference type="EMBL" id="JAD52069.1"/>
    </source>
</evidence>
<reference evidence="2" key="1">
    <citation type="submission" date="2014-09" db="EMBL/GenBank/DDBJ databases">
        <authorList>
            <person name="Magalhaes I.L.F."/>
            <person name="Oliveira U."/>
            <person name="Santos F.R."/>
            <person name="Vidigal T.H.D.A."/>
            <person name="Brescovit A.D."/>
            <person name="Santos A.J."/>
        </authorList>
    </citation>
    <scope>NUCLEOTIDE SEQUENCE</scope>
    <source>
        <tissue evidence="2">Shoot tissue taken approximately 20 cm above the soil surface</tissue>
    </source>
</reference>